<evidence type="ECO:0000256" key="1">
    <source>
        <dbReference type="SAM" id="MobiDB-lite"/>
    </source>
</evidence>
<evidence type="ECO:0000313" key="3">
    <source>
        <dbReference type="Proteomes" id="UP000816034"/>
    </source>
</evidence>
<comment type="caution">
    <text evidence="2">The sequence shown here is derived from an EMBL/GenBank/DDBJ whole genome shotgun (WGS) entry which is preliminary data.</text>
</comment>
<name>A0AA88KHP6_NAELO</name>
<evidence type="ECO:0000313" key="2">
    <source>
        <dbReference type="EMBL" id="KAG2381362.1"/>
    </source>
</evidence>
<keyword evidence="3" id="KW-1185">Reference proteome</keyword>
<proteinExistence type="predicted"/>
<feature type="region of interest" description="Disordered" evidence="1">
    <location>
        <begin position="211"/>
        <end position="246"/>
    </location>
</feature>
<dbReference type="AlphaFoldDB" id="A0AA88KHP6"/>
<dbReference type="Proteomes" id="UP000816034">
    <property type="component" value="Unassembled WGS sequence"/>
</dbReference>
<accession>A0AA88KHP6</accession>
<protein>
    <submittedName>
        <fullName evidence="2">Uncharacterized protein</fullName>
    </submittedName>
</protein>
<gene>
    <name evidence="2" type="ORF">C9374_006351</name>
</gene>
<sequence>MKQQPENQCSLQTKRHLYPIQEFHFTQEGCFGDELPNHASSAIQNNVENMSSCSSFISHHDLRNILINISECVHPQVEKRFSWIYKAQSNALLFSILGDHSHYNIAQSLHVLRSACENNKRENVHSSGVNLLRRAFAVHVLNSQNSSPQPCQNSRVDTTATLQLYQDLCFSDINILPQARKSNAVNFYSFCLYQSERKRIRLHYIYPTTTTTNTTTTKSDSSNTTSQEDERTIPSHPHHVQQDQFPHDHYGNASSIILCGSLVNQFFQVKRVETIHSNTNCSAEYAMYKLCRGGKQEFQMLQRY</sequence>
<organism evidence="2 3">
    <name type="scientific">Naegleria lovaniensis</name>
    <name type="common">Amoeba</name>
    <dbReference type="NCBI Taxonomy" id="51637"/>
    <lineage>
        <taxon>Eukaryota</taxon>
        <taxon>Discoba</taxon>
        <taxon>Heterolobosea</taxon>
        <taxon>Tetramitia</taxon>
        <taxon>Eutetramitia</taxon>
        <taxon>Vahlkampfiidae</taxon>
        <taxon>Naegleria</taxon>
    </lineage>
</organism>
<reference evidence="2 3" key="1">
    <citation type="journal article" date="2018" name="BMC Genomics">
        <title>The genome of Naegleria lovaniensis, the basis for a comparative approach to unravel pathogenicity factors of the human pathogenic amoeba N. fowleri.</title>
        <authorList>
            <person name="Liechti N."/>
            <person name="Schurch N."/>
            <person name="Bruggmann R."/>
            <person name="Wittwer M."/>
        </authorList>
    </citation>
    <scope>NUCLEOTIDE SEQUENCE [LARGE SCALE GENOMIC DNA]</scope>
    <source>
        <strain evidence="2 3">ATCC 30569</strain>
    </source>
</reference>
<dbReference type="GeneID" id="68098805"/>
<feature type="compositionally biased region" description="Low complexity" evidence="1">
    <location>
        <begin position="211"/>
        <end position="226"/>
    </location>
</feature>
<dbReference type="RefSeq" id="XP_044547042.1">
    <property type="nucleotide sequence ID" value="XM_044696202.1"/>
</dbReference>
<dbReference type="EMBL" id="PYSW02000027">
    <property type="protein sequence ID" value="KAG2381362.1"/>
    <property type="molecule type" value="Genomic_DNA"/>
</dbReference>